<evidence type="ECO:0000256" key="12">
    <source>
        <dbReference type="SAM" id="MobiDB-lite"/>
    </source>
</evidence>
<evidence type="ECO:0000313" key="15">
    <source>
        <dbReference type="Proteomes" id="UP000016935"/>
    </source>
</evidence>
<evidence type="ECO:0000313" key="14">
    <source>
        <dbReference type="EMBL" id="EOA85369.1"/>
    </source>
</evidence>
<dbReference type="EC" id="2.7.12.1" evidence="1"/>
<comment type="catalytic activity">
    <reaction evidence="8">
        <text>L-seryl-[protein] + ATP = O-phospho-L-seryl-[protein] + ADP + H(+)</text>
        <dbReference type="Rhea" id="RHEA:17989"/>
        <dbReference type="Rhea" id="RHEA-COMP:9863"/>
        <dbReference type="Rhea" id="RHEA-COMP:11604"/>
        <dbReference type="ChEBI" id="CHEBI:15378"/>
        <dbReference type="ChEBI" id="CHEBI:29999"/>
        <dbReference type="ChEBI" id="CHEBI:30616"/>
        <dbReference type="ChEBI" id="CHEBI:83421"/>
        <dbReference type="ChEBI" id="CHEBI:456216"/>
        <dbReference type="EC" id="2.7.12.1"/>
    </reaction>
</comment>
<proteinExistence type="inferred from homology"/>
<sequence>MSTPSTATATLPPHHQFYSHHQTYQPNIANAPIANGSARIGNSLYNGYASASSSSTNNADLRRTATAHTRQPPQLPPISHSPAIDMSATDSGSAHRRRNPDWADFYKNGIPREVIVIDDDDDDDDDTHDTHQGPHPPPSRTHDAARTATNAAARHADKKRKTAASTAYDPVYNQHTSYSTTQTPYYDSPNHSLSTDRTTSALTTTAPTSLGSQASNGHNISPHDGSAAGQKRKRTRAVVQDEAKQAKRRELDQNDDPFSLYQPPPNPPIKAKDVYVQVIQDVRHTLASLLLLLLLLLLLRRRRRATSGTDKSYSKDQKVDDEDGHYIVVPDADLTERYQITKLLGQGTFGKVVQAYDRRKGTNCAIKVIRSVPKYRDASRIELRVLSTLASNDKHNINRCIHLRDCFDYRNHICIVTDLYGQSVFDFLKSNGFVPFPSSHIQKFAKQLFTSVAFLHDLNLIHTDLKPENILLVNNNYQTFTYNRTVPSSSTTVNRTARHRKVLLDPEIRLIDFGSATFNDEYHSSVVSTRHYRAPEIILNLGWSFPCDIWSIGCILVEFFTGDALFQTHDNLEHLAMMEAVCSGKIDRDIVRAVYKQDRGSSRNSASSAARYFKNYKLDYPNAETNKASKKYVKAMKKLPETIPAHTDFNRQFLDLLRRIFVYDPKKRITAKEALQHPWFKESLMDDGTEAHKIRLEREKKARRVEEERRFREQQRPY</sequence>
<dbReference type="AlphaFoldDB" id="R0K755"/>
<dbReference type="OrthoDB" id="283111at2759"/>
<reference evidence="14 15" key="1">
    <citation type="journal article" date="2012" name="PLoS Pathog.">
        <title>Diverse lifestyles and strategies of plant pathogenesis encoded in the genomes of eighteen Dothideomycetes fungi.</title>
        <authorList>
            <person name="Ohm R.A."/>
            <person name="Feau N."/>
            <person name="Henrissat B."/>
            <person name="Schoch C.L."/>
            <person name="Horwitz B.A."/>
            <person name="Barry K.W."/>
            <person name="Condon B.J."/>
            <person name="Copeland A.C."/>
            <person name="Dhillon B."/>
            <person name="Glaser F."/>
            <person name="Hesse C.N."/>
            <person name="Kosti I."/>
            <person name="LaButti K."/>
            <person name="Lindquist E.A."/>
            <person name="Lucas S."/>
            <person name="Salamov A.A."/>
            <person name="Bradshaw R.E."/>
            <person name="Ciuffetti L."/>
            <person name="Hamelin R.C."/>
            <person name="Kema G.H.J."/>
            <person name="Lawrence C."/>
            <person name="Scott J.A."/>
            <person name="Spatafora J.W."/>
            <person name="Turgeon B.G."/>
            <person name="de Wit P.J.G.M."/>
            <person name="Zhong S."/>
            <person name="Goodwin S.B."/>
            <person name="Grigoriev I.V."/>
        </authorList>
    </citation>
    <scope>NUCLEOTIDE SEQUENCE [LARGE SCALE GENOMIC DNA]</scope>
    <source>
        <strain evidence="15">28A</strain>
    </source>
</reference>
<dbReference type="PANTHER" id="PTHR45646">
    <property type="entry name" value="SERINE/THREONINE-PROTEIN KINASE DOA-RELATED"/>
    <property type="match status" value="1"/>
</dbReference>
<dbReference type="GO" id="GO:0005524">
    <property type="term" value="F:ATP binding"/>
    <property type="evidence" value="ECO:0007669"/>
    <property type="project" value="UniProtKB-UniRule"/>
</dbReference>
<feature type="domain" description="Protein kinase" evidence="13">
    <location>
        <begin position="338"/>
        <end position="680"/>
    </location>
</feature>
<evidence type="ECO:0000256" key="2">
    <source>
        <dbReference type="ARBA" id="ARBA00022527"/>
    </source>
</evidence>
<dbReference type="GO" id="GO:0005634">
    <property type="term" value="C:nucleus"/>
    <property type="evidence" value="ECO:0007669"/>
    <property type="project" value="TreeGrafter"/>
</dbReference>
<dbReference type="EMBL" id="KB908703">
    <property type="protein sequence ID" value="EOA85369.1"/>
    <property type="molecule type" value="Genomic_DNA"/>
</dbReference>
<name>R0K755_EXST2</name>
<evidence type="ECO:0000256" key="9">
    <source>
        <dbReference type="ARBA" id="ARBA00049308"/>
    </source>
</evidence>
<keyword evidence="15" id="KW-1185">Reference proteome</keyword>
<evidence type="ECO:0000256" key="5">
    <source>
        <dbReference type="ARBA" id="ARBA00022777"/>
    </source>
</evidence>
<dbReference type="SUPFAM" id="SSF56112">
    <property type="entry name" value="Protein kinase-like (PK-like)"/>
    <property type="match status" value="1"/>
</dbReference>
<dbReference type="STRING" id="671987.R0K755"/>
<comment type="catalytic activity">
    <reaction evidence="9">
        <text>L-threonyl-[protein] + ATP = O-phospho-L-threonyl-[protein] + ADP + H(+)</text>
        <dbReference type="Rhea" id="RHEA:46608"/>
        <dbReference type="Rhea" id="RHEA-COMP:11060"/>
        <dbReference type="Rhea" id="RHEA-COMP:11605"/>
        <dbReference type="ChEBI" id="CHEBI:15378"/>
        <dbReference type="ChEBI" id="CHEBI:30013"/>
        <dbReference type="ChEBI" id="CHEBI:30616"/>
        <dbReference type="ChEBI" id="CHEBI:61977"/>
        <dbReference type="ChEBI" id="CHEBI:456216"/>
        <dbReference type="EC" id="2.7.12.1"/>
    </reaction>
</comment>
<evidence type="ECO:0000256" key="4">
    <source>
        <dbReference type="ARBA" id="ARBA00022741"/>
    </source>
</evidence>
<dbReference type="Gene3D" id="3.30.200.20">
    <property type="entry name" value="Phosphorylase Kinase, domain 1"/>
    <property type="match status" value="1"/>
</dbReference>
<dbReference type="InterPro" id="IPR017441">
    <property type="entry name" value="Protein_kinase_ATP_BS"/>
</dbReference>
<dbReference type="PROSITE" id="PS50011">
    <property type="entry name" value="PROTEIN_KINASE_DOM"/>
    <property type="match status" value="1"/>
</dbReference>
<comment type="similarity">
    <text evidence="7">Belongs to the protein kinase superfamily. CMGC Ser/Thr protein kinase family. Lammer subfamily.</text>
</comment>
<reference evidence="14 15" key="2">
    <citation type="journal article" date="2013" name="PLoS Genet.">
        <title>Comparative genome structure, secondary metabolite, and effector coding capacity across Cochliobolus pathogens.</title>
        <authorList>
            <person name="Condon B.J."/>
            <person name="Leng Y."/>
            <person name="Wu D."/>
            <person name="Bushley K.E."/>
            <person name="Ohm R.A."/>
            <person name="Otillar R."/>
            <person name="Martin J."/>
            <person name="Schackwitz W."/>
            <person name="Grimwood J."/>
            <person name="MohdZainudin N."/>
            <person name="Xue C."/>
            <person name="Wang R."/>
            <person name="Manning V.A."/>
            <person name="Dhillon B."/>
            <person name="Tu Z.J."/>
            <person name="Steffenson B.J."/>
            <person name="Salamov A."/>
            <person name="Sun H."/>
            <person name="Lowry S."/>
            <person name="LaButti K."/>
            <person name="Han J."/>
            <person name="Copeland A."/>
            <person name="Lindquist E."/>
            <person name="Barry K."/>
            <person name="Schmutz J."/>
            <person name="Baker S.E."/>
            <person name="Ciuffetti L.M."/>
            <person name="Grigoriev I.V."/>
            <person name="Zhong S."/>
            <person name="Turgeon B.G."/>
        </authorList>
    </citation>
    <scope>NUCLEOTIDE SEQUENCE [LARGE SCALE GENOMIC DNA]</scope>
    <source>
        <strain evidence="15">28A</strain>
    </source>
</reference>
<dbReference type="FunFam" id="1.10.510.10:FF:000612">
    <property type="entry name" value="Serine/threonine-protein kinase AFC2"/>
    <property type="match status" value="1"/>
</dbReference>
<dbReference type="GO" id="GO:0043484">
    <property type="term" value="P:regulation of RNA splicing"/>
    <property type="evidence" value="ECO:0007669"/>
    <property type="project" value="TreeGrafter"/>
</dbReference>
<dbReference type="Proteomes" id="UP000016935">
    <property type="component" value="Unassembled WGS sequence"/>
</dbReference>
<dbReference type="PANTHER" id="PTHR45646:SF11">
    <property type="entry name" value="SERINE_THREONINE-PROTEIN KINASE DOA"/>
    <property type="match status" value="1"/>
</dbReference>
<dbReference type="InterPro" id="IPR051175">
    <property type="entry name" value="CLK_kinases"/>
</dbReference>
<dbReference type="InterPro" id="IPR008271">
    <property type="entry name" value="Ser/Thr_kinase_AS"/>
</dbReference>
<dbReference type="InterPro" id="IPR000719">
    <property type="entry name" value="Prot_kinase_dom"/>
</dbReference>
<dbReference type="HOGENOM" id="CLU_000288_5_12_1"/>
<feature type="region of interest" description="Disordered" evidence="12">
    <location>
        <begin position="49"/>
        <end position="105"/>
    </location>
</feature>
<feature type="region of interest" description="Disordered" evidence="12">
    <location>
        <begin position="117"/>
        <end position="267"/>
    </location>
</feature>
<keyword evidence="3" id="KW-0808">Transferase</keyword>
<protein>
    <recommendedName>
        <fullName evidence="1">dual-specificity kinase</fullName>
        <ecNumber evidence="1">2.7.12.1</ecNumber>
    </recommendedName>
</protein>
<evidence type="ECO:0000256" key="3">
    <source>
        <dbReference type="ARBA" id="ARBA00022679"/>
    </source>
</evidence>
<dbReference type="eggNOG" id="KOG0671">
    <property type="taxonomic scope" value="Eukaryota"/>
</dbReference>
<dbReference type="Gene3D" id="1.10.510.10">
    <property type="entry name" value="Transferase(Phosphotransferase) domain 1"/>
    <property type="match status" value="1"/>
</dbReference>
<evidence type="ECO:0000256" key="1">
    <source>
        <dbReference type="ARBA" id="ARBA00013203"/>
    </source>
</evidence>
<dbReference type="RefSeq" id="XP_008027778.1">
    <property type="nucleotide sequence ID" value="XM_008029587.1"/>
</dbReference>
<evidence type="ECO:0000256" key="6">
    <source>
        <dbReference type="ARBA" id="ARBA00022840"/>
    </source>
</evidence>
<dbReference type="CDD" id="cd14134">
    <property type="entry name" value="PKc_CLK"/>
    <property type="match status" value="1"/>
</dbReference>
<keyword evidence="5" id="KW-0418">Kinase</keyword>
<organism evidence="14 15">
    <name type="scientific">Exserohilum turcicum (strain 28A)</name>
    <name type="common">Northern leaf blight fungus</name>
    <name type="synonym">Setosphaeria turcica</name>
    <dbReference type="NCBI Taxonomy" id="671987"/>
    <lineage>
        <taxon>Eukaryota</taxon>
        <taxon>Fungi</taxon>
        <taxon>Dikarya</taxon>
        <taxon>Ascomycota</taxon>
        <taxon>Pezizomycotina</taxon>
        <taxon>Dothideomycetes</taxon>
        <taxon>Pleosporomycetidae</taxon>
        <taxon>Pleosporales</taxon>
        <taxon>Pleosporineae</taxon>
        <taxon>Pleosporaceae</taxon>
        <taxon>Exserohilum</taxon>
    </lineage>
</organism>
<dbReference type="SMART" id="SM00220">
    <property type="entry name" value="S_TKc"/>
    <property type="match status" value="1"/>
</dbReference>
<feature type="compositionally biased region" description="Polar residues" evidence="12">
    <location>
        <begin position="173"/>
        <end position="191"/>
    </location>
</feature>
<keyword evidence="4 11" id="KW-0547">Nucleotide-binding</keyword>
<dbReference type="Pfam" id="PF00069">
    <property type="entry name" value="Pkinase"/>
    <property type="match status" value="1"/>
</dbReference>
<feature type="compositionally biased region" description="Low complexity" evidence="12">
    <location>
        <begin position="192"/>
        <end position="212"/>
    </location>
</feature>
<evidence type="ECO:0000256" key="8">
    <source>
        <dbReference type="ARBA" id="ARBA00049003"/>
    </source>
</evidence>
<evidence type="ECO:0000256" key="7">
    <source>
        <dbReference type="ARBA" id="ARBA00037966"/>
    </source>
</evidence>
<dbReference type="InterPro" id="IPR011009">
    <property type="entry name" value="Kinase-like_dom_sf"/>
</dbReference>
<evidence type="ECO:0000259" key="13">
    <source>
        <dbReference type="PROSITE" id="PS50011"/>
    </source>
</evidence>
<dbReference type="GO" id="GO:0004712">
    <property type="term" value="F:protein serine/threonine/tyrosine kinase activity"/>
    <property type="evidence" value="ECO:0007669"/>
    <property type="project" value="UniProtKB-EC"/>
</dbReference>
<feature type="compositionally biased region" description="Acidic residues" evidence="12">
    <location>
        <begin position="117"/>
        <end position="127"/>
    </location>
</feature>
<feature type="compositionally biased region" description="Basic and acidic residues" evidence="12">
    <location>
        <begin position="239"/>
        <end position="252"/>
    </location>
</feature>
<comment type="catalytic activity">
    <reaction evidence="10">
        <text>L-tyrosyl-[protein] + ATP = O-phospho-L-tyrosyl-[protein] + ADP + H(+)</text>
        <dbReference type="Rhea" id="RHEA:10596"/>
        <dbReference type="Rhea" id="RHEA-COMP:10136"/>
        <dbReference type="Rhea" id="RHEA-COMP:20101"/>
        <dbReference type="ChEBI" id="CHEBI:15378"/>
        <dbReference type="ChEBI" id="CHEBI:30616"/>
        <dbReference type="ChEBI" id="CHEBI:46858"/>
        <dbReference type="ChEBI" id="CHEBI:61978"/>
        <dbReference type="ChEBI" id="CHEBI:456216"/>
        <dbReference type="EC" id="2.7.12.1"/>
    </reaction>
</comment>
<feature type="binding site" evidence="11">
    <location>
        <position position="367"/>
    </location>
    <ligand>
        <name>ATP</name>
        <dbReference type="ChEBI" id="CHEBI:30616"/>
    </ligand>
</feature>
<evidence type="ECO:0000256" key="10">
    <source>
        <dbReference type="ARBA" id="ARBA00051680"/>
    </source>
</evidence>
<dbReference type="GO" id="GO:0004674">
    <property type="term" value="F:protein serine/threonine kinase activity"/>
    <property type="evidence" value="ECO:0007669"/>
    <property type="project" value="UniProtKB-KW"/>
</dbReference>
<dbReference type="GeneID" id="19405949"/>
<dbReference type="PROSITE" id="PS00107">
    <property type="entry name" value="PROTEIN_KINASE_ATP"/>
    <property type="match status" value="1"/>
</dbReference>
<keyword evidence="2" id="KW-0723">Serine/threonine-protein kinase</keyword>
<keyword evidence="6 11" id="KW-0067">ATP-binding</keyword>
<accession>R0K755</accession>
<evidence type="ECO:0000256" key="11">
    <source>
        <dbReference type="PROSITE-ProRule" id="PRU10141"/>
    </source>
</evidence>
<dbReference type="PROSITE" id="PS00108">
    <property type="entry name" value="PROTEIN_KINASE_ST"/>
    <property type="match status" value="1"/>
</dbReference>
<gene>
    <name evidence="14" type="ORF">SETTUDRAFT_91994</name>
</gene>